<organism evidence="5 6">
    <name type="scientific">Candidatus Terasakiella magnetica</name>
    <dbReference type="NCBI Taxonomy" id="1867952"/>
    <lineage>
        <taxon>Bacteria</taxon>
        <taxon>Pseudomonadati</taxon>
        <taxon>Pseudomonadota</taxon>
        <taxon>Alphaproteobacteria</taxon>
        <taxon>Rhodospirillales</taxon>
        <taxon>Terasakiellaceae</taxon>
        <taxon>Terasakiella</taxon>
    </lineage>
</organism>
<dbReference type="STRING" id="1867952.MTBPR1_60229"/>
<proteinExistence type="inferred from homology"/>
<evidence type="ECO:0000256" key="2">
    <source>
        <dbReference type="ARBA" id="ARBA00022723"/>
    </source>
</evidence>
<protein>
    <recommendedName>
        <fullName evidence="4">Hemerythrin-like domain-containing protein</fullName>
    </recommendedName>
</protein>
<evidence type="ECO:0000256" key="1">
    <source>
        <dbReference type="ARBA" id="ARBA00010587"/>
    </source>
</evidence>
<feature type="domain" description="Hemerythrin-like" evidence="4">
    <location>
        <begin position="14"/>
        <end position="118"/>
    </location>
</feature>
<keyword evidence="2" id="KW-0479">Metal-binding</keyword>
<dbReference type="AlphaFoldDB" id="A0A1C3RKE4"/>
<dbReference type="NCBIfam" id="TIGR02481">
    <property type="entry name" value="hemeryth_dom"/>
    <property type="match status" value="1"/>
</dbReference>
<dbReference type="InterPro" id="IPR035938">
    <property type="entry name" value="Hemerythrin-like_sf"/>
</dbReference>
<comment type="similarity">
    <text evidence="1">Belongs to the hemerythrin family.</text>
</comment>
<dbReference type="PANTHER" id="PTHR37164:SF1">
    <property type="entry name" value="BACTERIOHEMERYTHRIN"/>
    <property type="match status" value="1"/>
</dbReference>
<reference evidence="5 6" key="1">
    <citation type="submission" date="2016-07" db="EMBL/GenBank/DDBJ databases">
        <authorList>
            <person name="Lefevre C.T."/>
        </authorList>
    </citation>
    <scope>NUCLEOTIDE SEQUENCE [LARGE SCALE GENOMIC DNA]</scope>
    <source>
        <strain evidence="5">PR1</strain>
    </source>
</reference>
<name>A0A1C3RKE4_9PROT</name>
<dbReference type="Proteomes" id="UP000231658">
    <property type="component" value="Unassembled WGS sequence"/>
</dbReference>
<keyword evidence="3" id="KW-0408">Iron</keyword>
<evidence type="ECO:0000259" key="4">
    <source>
        <dbReference type="Pfam" id="PF01814"/>
    </source>
</evidence>
<dbReference type="RefSeq" id="WP_069189718.1">
    <property type="nucleotide sequence ID" value="NZ_FLYE01000045.1"/>
</dbReference>
<dbReference type="GO" id="GO:0046872">
    <property type="term" value="F:metal ion binding"/>
    <property type="evidence" value="ECO:0007669"/>
    <property type="project" value="UniProtKB-KW"/>
</dbReference>
<evidence type="ECO:0000256" key="3">
    <source>
        <dbReference type="ARBA" id="ARBA00023004"/>
    </source>
</evidence>
<dbReference type="SUPFAM" id="SSF47188">
    <property type="entry name" value="Hemerythrin-like"/>
    <property type="match status" value="1"/>
</dbReference>
<evidence type="ECO:0000313" key="6">
    <source>
        <dbReference type="Proteomes" id="UP000231658"/>
    </source>
</evidence>
<dbReference type="Pfam" id="PF01814">
    <property type="entry name" value="Hemerythrin"/>
    <property type="match status" value="1"/>
</dbReference>
<dbReference type="CDD" id="cd12107">
    <property type="entry name" value="Hemerythrin"/>
    <property type="match status" value="1"/>
</dbReference>
<dbReference type="Gene3D" id="1.20.120.50">
    <property type="entry name" value="Hemerythrin-like"/>
    <property type="match status" value="1"/>
</dbReference>
<sequence>MSTLTWRNASHRTGHEKIDAKNKRIVSLYNQLQTISCEQNYDEIVMDVLGELVEYTDHLAIEEKILEENGYTKLDEHKRKHSAFLEELCSLCESYEDRHPQLLVKLTSLLEIWWEHHIIEDVVKNKHFIATTTH</sequence>
<dbReference type="PANTHER" id="PTHR37164">
    <property type="entry name" value="BACTERIOHEMERYTHRIN"/>
    <property type="match status" value="1"/>
</dbReference>
<gene>
    <name evidence="5" type="ORF">MTBPR1_60229</name>
</gene>
<dbReference type="InterPro" id="IPR012827">
    <property type="entry name" value="Hemerythrin_metal-bd"/>
</dbReference>
<dbReference type="InterPro" id="IPR050669">
    <property type="entry name" value="Hemerythrin"/>
</dbReference>
<evidence type="ECO:0000313" key="5">
    <source>
        <dbReference type="EMBL" id="SCA57716.1"/>
    </source>
</evidence>
<keyword evidence="6" id="KW-1185">Reference proteome</keyword>
<dbReference type="InterPro" id="IPR012312">
    <property type="entry name" value="Hemerythrin-like"/>
</dbReference>
<dbReference type="EMBL" id="FLYE01000045">
    <property type="protein sequence ID" value="SCA57716.1"/>
    <property type="molecule type" value="Genomic_DNA"/>
</dbReference>
<accession>A0A1C3RKE4</accession>